<dbReference type="FunFam" id="2.60.40.10:FF:000425">
    <property type="entry name" value="Myosin light chain kinase"/>
    <property type="match status" value="2"/>
</dbReference>
<sequence>MEERRTMYQQVQKRSVVEKRTTQHQFSSSQEGRIPDSPAAMITDGSRTVQRSQEGTSPTFLQERANATASHLRGLLMLPGMGEAKYTAPSMTQATSKSFVTEKKTSTEGEDINCRQTVVARTSVSQQQVSGTPMSPAGFPPNASPPVFVEPFKNARVAGGQTASFHGRLTGNPKPEVSWTRKGAPLKPSGKYAMSYTPASGAVSLQIKNIGPGDEGEYTCTARNQYGEAVCAVFIQTEASFKRSQQDQRAVQQTFQETRRTEQTRITNGTTIEEFRVDTFEYHLLRDSEFRERKLQRGPTEPEEPPSKPLPGPIMPPDLQTKPRASKVLEGSDATFQAKIRGNPKPKVTWFKNGVRILASQRYTITHDEKTQLAVLHIRMALPEDTGHYTMLAENGSGRVVSSAYLAVESYGKEEDAQLRKTQTQPRTPVEAESKSLFDEKDTEGESKALAPKFIWACGDKDIQEGKTARFDVRVSGRPSPDVSWYCNGRQILDDQTHKILVNESGNHALMITVANREDGGQYTCIAKNKSGQAKYEFNVTVVEKELLISPKFVERFSAQTVKEGESLVLTCRAIGTPTPRLSWQKDGVLIQPSPHYIVHSDGGSSTLEIPEVNRSDSAWYQCMAQNSVGSTAIRGRIMVEVVKKKESAPWRLHLPKPQKQIEPEPEPEPEIIYLRHVERSRPHTSRPEEEFRSTEPPKFVIPLQDSTNLTEGSRATFEGKITPIGDPNMVVEWFFNGSPLPASSRINSTYRFGFVTLTILSVTSEDSGVYTCTARNDLGVAESIGNLKCSARERIESVSQHPDALQQIQRLEDYSHYTRSESIDETTIKKPEFVKPLRNLGDLAEGAYAHFEAQLIPVSDPYMKVEWYHNGQFLVASSRISTIFNFGYVALNIRNLRAEDSGTYTIVATNRAGEAVTEATVNVIVKSSIETSSGVAEQQRYVESIEKLEAYRSQAQKTAAEMTEKHVPPRFTVELKNQSGIPEGGVAHFEARLEPVGDSTMRVDWFRDGKPLEASSRTTTFFNFGYIALTIKAIAAHDAGVYTCHAYNAAGEATTSAELSVVTKRDIVHESQHPGGLQKIQHIEDASRYGRKILEEESSVKMAPKFMGPLKGTTRIKEMQNAHFETRLEPQNDSRLTVEWYHNGKPLMQANRIQTYLDFGYVAIDIMSVRVEDSGTYTCVAKNQLGQAEVSVEMVVEARTNIDQTAMHRVDHQRSRHEQEIEREVTEVSKSKPYFVQALKDHPPVREGGNFHLECRIEPLGDPHMRVEWFLNGRPVTVGSRFKTYFDFGYAALDVSGVNVQDAGEYTVRATNTLGSAHCSSMVQVTTSQDILSESITEISQEQLAYLEGGTRYDRTQDDEVPVKTAPVFTRPLHNIETTEGSNIHLECRVQPVGDSSLRTEWMHNGKPIRVGHRFRPSHDFDYVALDILSLYPEDSGIYSCRAINALGEAVTSASVKCVAKRDLIMESQYPESLQQIRHLEDASRYQRREWVEEVMKVQPKFLSPLADVTGLREGGNAHFECRLQPVADPNLKVEWYKDGRPLPAGHRFRPIHDFGYVALDIIDAIPEDTGRYTCRGTNLVGVDEVSAVLEVKGVQKIISETIYQEGMQQIQQLESREMPQRYQPQDEVTTQPPVFTSSPRNVMINEGKPAHFECRLIPVSDPTMKVSWYHNGKPVKSGSRFTERHNFGFVALDIHSAITEDTGTYTCKAINALGEAVTSCSLQVQGKQEIITEALHEGALQQIRQLEDASRYARQEESEEIITQAPVFTHPLRNLELHENQTAHFEGRLIPVGDSKLKVEWFKNSVPLQQGSRVRTLHDFGFVGLDLADVYPEDTGTYTCKATNDLGSATTSAVLVVTAKSSLITDSANEGALTKIRELEDHSRYQRKEEEEVTTTRPPVFTSPLQGQSDLVEAQNAHLECRIEPYPDPTMRVEWFCNGKPLGTGHRFRTMYDFGFAAVDVLSAYPEDSGEYTCKATNRCGTAQSSAKINVRPRGSLIMDSQHPEAMPKLRHLESAKAPAPSLEEAPILQKPEFPRPLRSQENKHESEPLHMEATLTPVNDPNMKVEWFRNGIPIQQGHRFKTQCDFGFVALDVLYAYPEDSGTYMCRARNLNGEAVTSCAVTVKGKEGLLTDTLNQSGLQKIRDLEAPRPARPEEAAPALQRPEFITPLQSLENIGEGKHAHTECRLIPVNDPDLKVEWFVNGVQLRTGSRFRTTHDFGYVALDIMTTYPEDNGTYMCKASNKAGEAVNTCTIQCKGMKSIYLDTQHPEGWSKIQELENVPSRGPLEIQEQPLAPPKFTTPLQGKQTLEEGELAHFECRVEPTHDPKLKIEVYRNEVQLPSGSRYRVTHDFGYVALDLIGVYPEDSGTYKMRAVNDLGEDTTEITMNVVGKDKILSATQHPEGLGKIKELEAQDKFPRPSYEDIKTFQRPVFTHPLQSIDGAEEGQNCHLECRLIPVGDPKLKVEWFRNEVPIAPSSRIHQVHDFGYVSLDISGVRPDDEGVYMCKASNDLGEAVTTASIKIRSKSNIQLESQHPDALPKLRALEPTEGGERPEEVEPVYEKPVFINPLEGPSDLGEGDRVHLAARVIPVGDPTMRIEWYVNGTQLKTGSRIHTTHDFGFVTLDISSVVPEDAGVYMCKAVNRAGEAVTTMSIRVTSKGNILGGVQHPHGQQAWDKIQAKEASLQKEAPAPLDDGVPKIPPTFTTQLVNQDKVPEGQAVHFEATVEPKNDPKLRVEWFKNSVPLTSGSRTRTLFDFGQVVLDVSGARSDDDGIYTCKATNDYGEAVTTAVLKVLSKDWLMGESLHPDAMPKLAELDMAPEKVLSEIPEEDFEKPVFITHLNNQEVKEGQPAHFECKVEPHKDPTLKIEFFVNGTALSNASRFTVKNEFGFVTLDIQHCWPDDAGVYMCKATNKKGEAVTSGSLRVLSEANISLDTQHPMGKAGLEKIQDVEAATLERLQRPEEAAAEEFQKPVWIVPLNPQVISEEGKPLHLEGQFEPKNDPNLKIEWYFNGNILEHAARFRVSDDFGTALLDCTDTYQRDSGIYTCRAKNQHGEAFTSATVVCAAKGSLIEETQHPKGKAGLERIQSLEESLRRTPMPPMAPEDEGKPPKFTSQFQNLDNLSEGEIAHFEATLTPLNDQTMVVEWFYNGQPIKAGHRVRTVYAFGMVVLEILGTNISDSGIYQCRATNKYGKDEISVELKCIERIKGQGPKFTTQIQNLLGLREGDSAHLECNVIPIGDPTMKIEWFHNGQPLRQSTRIKSVSDFGFVVLDIAYVQDHDSGEYVCRATNKYGEDTTKAMITCLGKPGVYSDSLQPDAWIKLKGFDKEVIKPVEVPEKLEPPKFTTQIQDIPQIAEGQSAHFEATLTPTNDPNLVVEWYHNGRKLPTGHRYRTFHDFGIVILDILYCYEQDSGVYEARAVNKLGQDTTTAQITCLSRANLILTSQLPSDMAGGLEKIANLEEAGRLRPTPGAPDVPGQAPVFTVPLENVDDLKEGENTHLEARFTPKDDSKLRVEWYKDDLPLKASSRIRTLCDFGFAILEISPTYPEDSGVYTCRATNFYGEASTSSKVLCSGKRNIILETQLPKGMQEGMGKIAELEGLGQAKPVTPQEEVGGPPVFVTKPADQELPENSLAHFECQLQPANDPTMKVEWYHNGRALSASSRIKTISDFGFIILELKGVYSRDSGVYICKATNRHGEATVTCQLTVKSQQNIDLQPQLPSDFVTGTGAIQELERKLYKNDAPQPMEADETPNPPRFVTEIKDLELTEGAPAHFDCRVEPFGDPTMRIEWFHNTRPLDAGSRIHMIDDFGFVVLDLDWTFPRDSGEYVCVATNKWGQAKTTAKLTCRGKMNVVMESQLPEGMSAEKIKALDEGPDVAKAVSEEPSNEPPKFVEHINNLDIAEGERVIFEARVEPRTDPRLRVEWYFNGKILQTGHRFRTTFDFGYVSLEILYTYSEDSGEYICRAVNDHGEDFSKAAISCKALPSIVLRSQLPKGMKQSEYLTQMEAALKKYTSEIHLTEEDIYDPDKKQPPRFITQIQDHLDLKEMEDSKFECQLAPVGDPNMKVEWFLNGKPLAHKNRFTAIYDFGYVALNLGWVYPQDSGKYVCRATNLYGMDETTAVIEAAGTPGIIYDSQLPKGMESVKRIQEMEAAWQRAPEEPEDIPKAKERPEFVLPPEDFTVLEGDWARFVCRVTGYPRPRVMWLINGHTVMNGTRYKITYDGMWHLDIPKTRQYDHGTVQVIAKNALGEAVSQAQLVVKPTFSDYRAVLKNSPKPWYDYELKDYQRDRMEAELDTKFEERVNHNLSVLHHAEKRTGDHLVTKVYHEPETEWQKEVKRRRTQQEFQVKMKEDDQVVKENRAREGATQYAIPGQQRSLAKDMASSYIKKLDEDKVELTRGPPRRQLSTGGTESVVHGKEVIQQVSKQTQKESKGDLEITRKITATERTEMEHKGKTSEQRVAGNVKPAIPPVFTKKSQPFRCYEKEQAKFEVEFTGEPTPTVQWYREDFPIHNSKDFQIHSFGTKSILLIREVYLEDSGVFAAVAENRGGSAKCSANLVVEERKPRKGATPPSFITTIQDTSVAAGQLARLDARLEGAKPMDVYWLKNGRKLPNDVRFKTIEEQDTYTLLILEAVSQDSGLYECVAINQAGEGRCEARVSVIATPEPTRKAGPPAAKKDVKNQAPMVVENLRELIVQEGQEAKFKCRISGTPNPEIKWLKDDKPIKPSKYFRMATSGDSYSLHISEAFPEDEGIYKCVATNAGGSLSLAAPLKVTAPQAQGKSAQLSPMKDVTVVEGASARFETKISGSPLPAIQWFREGALIPQSRDFQMLQEGNNAVLLIKSTYPEDSGRFTCRATNPAGQAEVSARLTVNRSSGRAYSVPQLKRPLRLPDARLGEPVMLTVDFEADCTLDLSVEWSHDGAKVSPSLVTTRRGRSTLTLNPMTEADVGQYEVKLKNPIGIAASTATLALKDPNDSEKGTAPKILTFSLPPKAEVGEEVLAEAKFTGDPTPTVTWRKNGTVMTGSAVLFSGSAGRVLLSCSVVRPGGFCCPVQWFGREGSAVLFSGSAGRVLLSCSVVRPGGFCCPVQWFGREGSAVLFSGSDLSTLSPPWPPILRGACPRVATAPLTGGFLVSAADWWDRGPAGFVGAP</sequence>
<dbReference type="GO" id="GO:0060298">
    <property type="term" value="P:positive regulation of sarcomere organization"/>
    <property type="evidence" value="ECO:0007669"/>
    <property type="project" value="UniProtKB-ARBA"/>
</dbReference>
<evidence type="ECO:0000256" key="1">
    <source>
        <dbReference type="ARBA" id="ARBA00004657"/>
    </source>
</evidence>
<dbReference type="PANTHER" id="PTHR47633:SF4">
    <property type="entry name" value="MYOPALLADIN ISOFORM X1"/>
    <property type="match status" value="1"/>
</dbReference>
<dbReference type="PANTHER" id="PTHR47633">
    <property type="entry name" value="IMMUNOGLOBULIN"/>
    <property type="match status" value="1"/>
</dbReference>
<feature type="compositionally biased region" description="Polar residues" evidence="9">
    <location>
        <begin position="123"/>
        <end position="133"/>
    </location>
</feature>
<dbReference type="PROSITE" id="PS50835">
    <property type="entry name" value="IG_LIKE"/>
    <property type="match status" value="36"/>
</dbReference>
<dbReference type="Gene3D" id="2.60.40.10">
    <property type="entry name" value="Immunoglobulins"/>
    <property type="match status" value="36"/>
</dbReference>
<dbReference type="FunFam" id="2.60.40.10:FF:000147">
    <property type="entry name" value="Myosin light chain kinase"/>
    <property type="match status" value="1"/>
</dbReference>
<dbReference type="FunFam" id="2.60.40.10:FF:001311">
    <property type="entry name" value="Sallimus, isoform U"/>
    <property type="match status" value="1"/>
</dbReference>
<evidence type="ECO:0000256" key="5">
    <source>
        <dbReference type="ARBA" id="ARBA00022741"/>
    </source>
</evidence>
<evidence type="ECO:0000313" key="10">
    <source>
        <dbReference type="EMBL" id="CAD7227782.1"/>
    </source>
</evidence>
<dbReference type="GO" id="GO:0005524">
    <property type="term" value="F:ATP binding"/>
    <property type="evidence" value="ECO:0007669"/>
    <property type="project" value="UniProtKB-KW"/>
</dbReference>
<dbReference type="OrthoDB" id="6612025at2759"/>
<dbReference type="InterPro" id="IPR003599">
    <property type="entry name" value="Ig_sub"/>
</dbReference>
<keyword evidence="8" id="KW-0393">Immunoglobulin domain</keyword>
<evidence type="ECO:0000256" key="4">
    <source>
        <dbReference type="ARBA" id="ARBA00022737"/>
    </source>
</evidence>
<name>A0A7R8WA31_9CRUS</name>
<dbReference type="FunFam" id="2.60.40.10:FF:000962">
    <property type="entry name" value="titin isoform X1"/>
    <property type="match status" value="7"/>
</dbReference>
<keyword evidence="6" id="KW-0067">ATP-binding</keyword>
<proteinExistence type="inferred from homology"/>
<dbReference type="InterPro" id="IPR013098">
    <property type="entry name" value="Ig_I-set"/>
</dbReference>
<feature type="compositionally biased region" description="Basic and acidic residues" evidence="9">
    <location>
        <begin position="2035"/>
        <end position="2050"/>
    </location>
</feature>
<feature type="compositionally biased region" description="Pro residues" evidence="9">
    <location>
        <begin position="307"/>
        <end position="316"/>
    </location>
</feature>
<feature type="region of interest" description="Disordered" evidence="9">
    <location>
        <begin position="164"/>
        <end position="183"/>
    </location>
</feature>
<feature type="region of interest" description="Disordered" evidence="9">
    <location>
        <begin position="415"/>
        <end position="444"/>
    </location>
</feature>
<keyword evidence="3" id="KW-0963">Cytoplasm</keyword>
<evidence type="ECO:0000256" key="3">
    <source>
        <dbReference type="ARBA" id="ARBA00022490"/>
    </source>
</evidence>
<dbReference type="SUPFAM" id="SSF48726">
    <property type="entry name" value="Immunoglobulin"/>
    <property type="match status" value="36"/>
</dbReference>
<dbReference type="FunFam" id="2.60.40.10:FF:000612">
    <property type="entry name" value="palladin isoform X1"/>
    <property type="match status" value="1"/>
</dbReference>
<comment type="similarity">
    <text evidence="2">Belongs to the protein kinase superfamily. CAMK Ser/Thr protein kinase family.</text>
</comment>
<dbReference type="FunFam" id="2.60.40.10:FF:000697">
    <property type="entry name" value="titin isoform X1"/>
    <property type="match status" value="1"/>
</dbReference>
<dbReference type="InterPro" id="IPR036179">
    <property type="entry name" value="Ig-like_dom_sf"/>
</dbReference>
<evidence type="ECO:0000256" key="7">
    <source>
        <dbReference type="ARBA" id="ARBA00023157"/>
    </source>
</evidence>
<reference evidence="10" key="1">
    <citation type="submission" date="2020-11" db="EMBL/GenBank/DDBJ databases">
        <authorList>
            <person name="Tran Van P."/>
        </authorList>
    </citation>
    <scope>NUCLEOTIDE SEQUENCE</scope>
</reference>
<evidence type="ECO:0000256" key="2">
    <source>
        <dbReference type="ARBA" id="ARBA00006692"/>
    </source>
</evidence>
<dbReference type="GO" id="GO:0045989">
    <property type="term" value="P:positive regulation of striated muscle contraction"/>
    <property type="evidence" value="ECO:0007669"/>
    <property type="project" value="UniProtKB-ARBA"/>
</dbReference>
<keyword evidence="5" id="KW-0547">Nucleotide-binding</keyword>
<dbReference type="InterPro" id="IPR007110">
    <property type="entry name" value="Ig-like_dom"/>
</dbReference>
<comment type="subcellular location">
    <subcellularLocation>
        <location evidence="1">Cytoplasm</location>
        <location evidence="1">Myofibril</location>
    </subcellularLocation>
</comment>
<evidence type="ECO:0000256" key="8">
    <source>
        <dbReference type="ARBA" id="ARBA00023319"/>
    </source>
</evidence>
<evidence type="ECO:0000256" key="9">
    <source>
        <dbReference type="SAM" id="MobiDB-lite"/>
    </source>
</evidence>
<accession>A0A7R8WA31</accession>
<feature type="region of interest" description="Disordered" evidence="9">
    <location>
        <begin position="2537"/>
        <end position="2558"/>
    </location>
</feature>
<feature type="region of interest" description="Disordered" evidence="9">
    <location>
        <begin position="123"/>
        <end position="143"/>
    </location>
</feature>
<gene>
    <name evidence="10" type="ORF">CTOB1V02_LOCUS5679</name>
</gene>
<feature type="compositionally biased region" description="Basic and acidic residues" evidence="9">
    <location>
        <begin position="430"/>
        <end position="444"/>
    </location>
</feature>
<protein>
    <submittedName>
        <fullName evidence="10">Uncharacterized protein</fullName>
    </submittedName>
</protein>
<dbReference type="InterPro" id="IPR013783">
    <property type="entry name" value="Ig-like_fold"/>
</dbReference>
<feature type="region of interest" description="Disordered" evidence="9">
    <location>
        <begin position="1885"/>
        <end position="1907"/>
    </location>
</feature>
<dbReference type="FunFam" id="2.60.40.10:FF:000080">
    <property type="entry name" value="Myosin light chain kinase, smooth muscle"/>
    <property type="match status" value="1"/>
</dbReference>
<dbReference type="SMART" id="SM00409">
    <property type="entry name" value="IG"/>
    <property type="match status" value="36"/>
</dbReference>
<keyword evidence="7" id="KW-1015">Disulfide bond</keyword>
<dbReference type="EMBL" id="OB661255">
    <property type="protein sequence ID" value="CAD7227782.1"/>
    <property type="molecule type" value="Genomic_DNA"/>
</dbReference>
<feature type="region of interest" description="Disordered" evidence="9">
    <location>
        <begin position="2017"/>
        <end position="2050"/>
    </location>
</feature>
<dbReference type="FunFam" id="2.60.40.10:FF:000032">
    <property type="entry name" value="palladin isoform X1"/>
    <property type="match status" value="1"/>
</dbReference>
<feature type="region of interest" description="Disordered" evidence="9">
    <location>
        <begin position="1"/>
        <end position="41"/>
    </location>
</feature>
<dbReference type="SMART" id="SM00408">
    <property type="entry name" value="IGc2"/>
    <property type="match status" value="34"/>
</dbReference>
<evidence type="ECO:0000256" key="6">
    <source>
        <dbReference type="ARBA" id="ARBA00022840"/>
    </source>
</evidence>
<dbReference type="CDD" id="cd00096">
    <property type="entry name" value="Ig"/>
    <property type="match status" value="5"/>
</dbReference>
<dbReference type="GO" id="GO:0030016">
    <property type="term" value="C:myofibril"/>
    <property type="evidence" value="ECO:0007669"/>
    <property type="project" value="UniProtKB-SubCell"/>
</dbReference>
<organism evidence="10">
    <name type="scientific">Cyprideis torosa</name>
    <dbReference type="NCBI Taxonomy" id="163714"/>
    <lineage>
        <taxon>Eukaryota</taxon>
        <taxon>Metazoa</taxon>
        <taxon>Ecdysozoa</taxon>
        <taxon>Arthropoda</taxon>
        <taxon>Crustacea</taxon>
        <taxon>Oligostraca</taxon>
        <taxon>Ostracoda</taxon>
        <taxon>Podocopa</taxon>
        <taxon>Podocopida</taxon>
        <taxon>Cytherocopina</taxon>
        <taxon>Cytheroidea</taxon>
        <taxon>Cytherideidae</taxon>
        <taxon>Cyprideis</taxon>
    </lineage>
</organism>
<dbReference type="FunFam" id="2.60.40.10:FF:000107">
    <property type="entry name" value="Myosin, light chain kinase a"/>
    <property type="match status" value="1"/>
</dbReference>
<feature type="region of interest" description="Disordered" evidence="9">
    <location>
        <begin position="291"/>
        <end position="319"/>
    </location>
</feature>
<dbReference type="InterPro" id="IPR003598">
    <property type="entry name" value="Ig_sub2"/>
</dbReference>
<dbReference type="FunFam" id="2.60.40.10:FF:000119">
    <property type="entry name" value="Sallimus, isoform P"/>
    <property type="match status" value="19"/>
</dbReference>
<keyword evidence="4" id="KW-0677">Repeat</keyword>
<dbReference type="GO" id="GO:0040017">
    <property type="term" value="P:positive regulation of locomotion"/>
    <property type="evidence" value="ECO:0007669"/>
    <property type="project" value="UniProtKB-ARBA"/>
</dbReference>
<dbReference type="Pfam" id="PF07679">
    <property type="entry name" value="I-set"/>
    <property type="match status" value="36"/>
</dbReference>